<dbReference type="EC" id="3.5.4.16" evidence="4"/>
<evidence type="ECO:0000256" key="3">
    <source>
        <dbReference type="ARBA" id="ARBA00008085"/>
    </source>
</evidence>
<dbReference type="PANTHER" id="PTHR11109:SF7">
    <property type="entry name" value="GTP CYCLOHYDROLASE 1"/>
    <property type="match status" value="1"/>
</dbReference>
<dbReference type="HOGENOM" id="CLU_049768_3_1_0"/>
<dbReference type="AlphaFoldDB" id="B1ZNQ4"/>
<evidence type="ECO:0000313" key="9">
    <source>
        <dbReference type="Proteomes" id="UP000007013"/>
    </source>
</evidence>
<dbReference type="GO" id="GO:0006730">
    <property type="term" value="P:one-carbon metabolic process"/>
    <property type="evidence" value="ECO:0007669"/>
    <property type="project" value="UniProtKB-KW"/>
</dbReference>
<dbReference type="InterPro" id="IPR001474">
    <property type="entry name" value="GTP_CycHdrlase_I"/>
</dbReference>
<keyword evidence="5" id="KW-0554">One-carbon metabolism</keyword>
<gene>
    <name evidence="8" type="ordered locus">Oter_2141</name>
</gene>
<dbReference type="PROSITE" id="PS00859">
    <property type="entry name" value="GTP_CYCLOHYDROL_1_1"/>
    <property type="match status" value="1"/>
</dbReference>
<sequence length="211" mass="23173">MDTKSPRDLSVVAHAPDLAEIARHYAAIITEIGGDLSSAGMRDTPLRAAKALVEMTEGARTGTERLLTMFEAECHQAVCNDMVIVEGIHEVGLCEHHLLPIIMSITIAYIPDKKIIGLSKLPRIAGHFARRWQNQERTAHLIAEFLENLVQPLGAAVFIAGKHMCAMARGVRDTHSVMKVNVLHGAFQHDVNRRNELLMRLSPGSAAGFGW</sequence>
<organism evidence="8 9">
    <name type="scientific">Opitutus terrae (strain DSM 11246 / JCM 15787 / PB90-1)</name>
    <dbReference type="NCBI Taxonomy" id="452637"/>
    <lineage>
        <taxon>Bacteria</taxon>
        <taxon>Pseudomonadati</taxon>
        <taxon>Verrucomicrobiota</taxon>
        <taxon>Opitutia</taxon>
        <taxon>Opitutales</taxon>
        <taxon>Opitutaceae</taxon>
        <taxon>Opitutus</taxon>
    </lineage>
</organism>
<reference evidence="8 9" key="1">
    <citation type="journal article" date="2011" name="J. Bacteriol.">
        <title>Genome sequence of the verrucomicrobium Opitutus terrae PB90-1, an abundant inhabitant of rice paddy soil ecosystems.</title>
        <authorList>
            <person name="van Passel M.W."/>
            <person name="Kant R."/>
            <person name="Palva A."/>
            <person name="Copeland A."/>
            <person name="Lucas S."/>
            <person name="Lapidus A."/>
            <person name="Glavina del Rio T."/>
            <person name="Pitluck S."/>
            <person name="Goltsman E."/>
            <person name="Clum A."/>
            <person name="Sun H."/>
            <person name="Schmutz J."/>
            <person name="Larimer F.W."/>
            <person name="Land M.L."/>
            <person name="Hauser L."/>
            <person name="Kyrpides N."/>
            <person name="Mikhailova N."/>
            <person name="Richardson P.P."/>
            <person name="Janssen P.H."/>
            <person name="de Vos W.M."/>
            <person name="Smidt H."/>
        </authorList>
    </citation>
    <scope>NUCLEOTIDE SEQUENCE [LARGE SCALE GENOMIC DNA]</scope>
    <source>
        <strain evidence="9">DSM 11246 / JCM 15787 / PB90-1</strain>
    </source>
</reference>
<evidence type="ECO:0000256" key="5">
    <source>
        <dbReference type="ARBA" id="ARBA00022563"/>
    </source>
</evidence>
<dbReference type="GO" id="GO:0005525">
    <property type="term" value="F:GTP binding"/>
    <property type="evidence" value="ECO:0007669"/>
    <property type="project" value="TreeGrafter"/>
</dbReference>
<dbReference type="InterPro" id="IPR043133">
    <property type="entry name" value="GTP-CH-I_C/QueF"/>
</dbReference>
<evidence type="ECO:0000256" key="2">
    <source>
        <dbReference type="ARBA" id="ARBA00005080"/>
    </source>
</evidence>
<feature type="domain" description="GTP cyclohydrolase I" evidence="7">
    <location>
        <begin position="22"/>
        <end position="200"/>
    </location>
</feature>
<dbReference type="KEGG" id="ote:Oter_2141"/>
<dbReference type="InterPro" id="IPR043134">
    <property type="entry name" value="GTP-CH-I_N"/>
</dbReference>
<dbReference type="Pfam" id="PF01227">
    <property type="entry name" value="GTP_cyclohydroI"/>
    <property type="match status" value="1"/>
</dbReference>
<dbReference type="UniPathway" id="UPA00848">
    <property type="reaction ID" value="UER00151"/>
</dbReference>
<evidence type="ECO:0000256" key="6">
    <source>
        <dbReference type="ARBA" id="ARBA00022801"/>
    </source>
</evidence>
<dbReference type="InterPro" id="IPR018234">
    <property type="entry name" value="GTP_CycHdrlase_I_CS"/>
</dbReference>
<evidence type="ECO:0000256" key="4">
    <source>
        <dbReference type="ARBA" id="ARBA00012715"/>
    </source>
</evidence>
<dbReference type="InterPro" id="IPR020602">
    <property type="entry name" value="GTP_CycHdrlase_I_dom"/>
</dbReference>
<dbReference type="Gene3D" id="3.30.1130.10">
    <property type="match status" value="1"/>
</dbReference>
<dbReference type="GO" id="GO:0003934">
    <property type="term" value="F:GTP cyclohydrolase I activity"/>
    <property type="evidence" value="ECO:0007669"/>
    <property type="project" value="UniProtKB-EC"/>
</dbReference>
<keyword evidence="6 8" id="KW-0378">Hydrolase</keyword>
<evidence type="ECO:0000313" key="8">
    <source>
        <dbReference type="EMBL" id="ACB75424.1"/>
    </source>
</evidence>
<dbReference type="RefSeq" id="WP_012374961.1">
    <property type="nucleotide sequence ID" value="NC_010571.1"/>
</dbReference>
<evidence type="ECO:0000256" key="1">
    <source>
        <dbReference type="ARBA" id="ARBA00001052"/>
    </source>
</evidence>
<dbReference type="eggNOG" id="COG0302">
    <property type="taxonomic scope" value="Bacteria"/>
</dbReference>
<evidence type="ECO:0000259" key="7">
    <source>
        <dbReference type="Pfam" id="PF01227"/>
    </source>
</evidence>
<dbReference type="NCBIfam" id="NF006826">
    <property type="entry name" value="PRK09347.1-3"/>
    <property type="match status" value="1"/>
</dbReference>
<dbReference type="SUPFAM" id="SSF55620">
    <property type="entry name" value="Tetrahydrobiopterin biosynthesis enzymes-like"/>
    <property type="match status" value="1"/>
</dbReference>
<keyword evidence="9" id="KW-1185">Reference proteome</keyword>
<name>B1ZNQ4_OPITP</name>
<dbReference type="EMBL" id="CP001032">
    <property type="protein sequence ID" value="ACB75424.1"/>
    <property type="molecule type" value="Genomic_DNA"/>
</dbReference>
<accession>B1ZNQ4</accession>
<dbReference type="Gene3D" id="1.10.286.10">
    <property type="match status" value="1"/>
</dbReference>
<protein>
    <recommendedName>
        <fullName evidence="4">GTP cyclohydrolase I</fullName>
        <ecNumber evidence="4">3.5.4.16</ecNumber>
    </recommendedName>
</protein>
<dbReference type="GO" id="GO:0008270">
    <property type="term" value="F:zinc ion binding"/>
    <property type="evidence" value="ECO:0007669"/>
    <property type="project" value="TreeGrafter"/>
</dbReference>
<comment type="pathway">
    <text evidence="2">Cofactor biosynthesis; 7,8-dihydroneopterin triphosphate biosynthesis; 7,8-dihydroneopterin triphosphate from GTP: step 1/1.</text>
</comment>
<dbReference type="STRING" id="452637.Oter_2141"/>
<dbReference type="GO" id="GO:0006729">
    <property type="term" value="P:tetrahydrobiopterin biosynthetic process"/>
    <property type="evidence" value="ECO:0007669"/>
    <property type="project" value="TreeGrafter"/>
</dbReference>
<dbReference type="GO" id="GO:0046654">
    <property type="term" value="P:tetrahydrofolate biosynthetic process"/>
    <property type="evidence" value="ECO:0007669"/>
    <property type="project" value="InterPro"/>
</dbReference>
<dbReference type="OrthoDB" id="9801207at2"/>
<proteinExistence type="inferred from homology"/>
<dbReference type="PANTHER" id="PTHR11109">
    <property type="entry name" value="GTP CYCLOHYDROLASE I"/>
    <property type="match status" value="1"/>
</dbReference>
<dbReference type="Proteomes" id="UP000007013">
    <property type="component" value="Chromosome"/>
</dbReference>
<comment type="catalytic activity">
    <reaction evidence="1">
        <text>GTP + H2O = 7,8-dihydroneopterin 3'-triphosphate + formate + H(+)</text>
        <dbReference type="Rhea" id="RHEA:17473"/>
        <dbReference type="ChEBI" id="CHEBI:15377"/>
        <dbReference type="ChEBI" id="CHEBI:15378"/>
        <dbReference type="ChEBI" id="CHEBI:15740"/>
        <dbReference type="ChEBI" id="CHEBI:37565"/>
        <dbReference type="ChEBI" id="CHEBI:58462"/>
        <dbReference type="EC" id="3.5.4.16"/>
    </reaction>
</comment>
<dbReference type="GO" id="GO:0005737">
    <property type="term" value="C:cytoplasm"/>
    <property type="evidence" value="ECO:0007669"/>
    <property type="project" value="TreeGrafter"/>
</dbReference>
<dbReference type="FunFam" id="3.30.1130.10:FF:000001">
    <property type="entry name" value="GTP cyclohydrolase 1"/>
    <property type="match status" value="1"/>
</dbReference>
<comment type="similarity">
    <text evidence="3">Belongs to the GTP cyclohydrolase I family.</text>
</comment>